<dbReference type="Pfam" id="PF03198">
    <property type="entry name" value="Glyco_hydro_72"/>
    <property type="match status" value="1"/>
</dbReference>
<dbReference type="Proteomes" id="UP000019375">
    <property type="component" value="Unassembled WGS sequence"/>
</dbReference>
<evidence type="ECO:0000256" key="12">
    <source>
        <dbReference type="RuleBase" id="RU361209"/>
    </source>
</evidence>
<dbReference type="PANTHER" id="PTHR31468:SF14">
    <property type="entry name" value="1,3-BETA-GLUCANOSYLTRANSFERASE GAS4"/>
    <property type="match status" value="1"/>
</dbReference>
<evidence type="ECO:0000256" key="8">
    <source>
        <dbReference type="ARBA" id="ARBA00023157"/>
    </source>
</evidence>
<dbReference type="SUPFAM" id="SSF51445">
    <property type="entry name" value="(Trans)glycosidases"/>
    <property type="match status" value="1"/>
</dbReference>
<dbReference type="PANTHER" id="PTHR31468">
    <property type="entry name" value="1,3-BETA-GLUCANOSYLTRANSFERASE GAS1"/>
    <property type="match status" value="1"/>
</dbReference>
<feature type="signal peptide" evidence="12">
    <location>
        <begin position="1"/>
        <end position="22"/>
    </location>
</feature>
<sequence>MSIAAFCRMILLIFLLKSISYSRLFVYAYVAPISINGKQFVNSINNEPFYLKGVDYQPGGSSEVNEDRDPLSDPLACARDIVLFQDLGINTIRIYSINPDLNHDKCMSMLAIAGIYVILDVNSPLQNQHLNRYEPWTTYNSVYLEHIFRIIEQFSHYNNTLGFFAGNEVINDKISAQLSPPYVKSVIGDMKTYIKRHSPRVIPVGYSAADDLNYRVPLSSYLECAEDRSTSLSVDFYGVNSYQWCGRQTMETSGYNQLVDAYKNYTKPVFFSEFGCNKVLPRRFDEVRALFSEEMFTTFSGGLVYEFSQESNNYGLVSISSDGTAQLLGDFDSLKKHYSTTILPDSKQVSIAISKDHKIQVDKNETPLCRAKYDNLNINGKVAKGLGSSLIKSGVDVEKGKFIQLSDSDLDCTLKIVDKQGNPWQGQSKIKKVNDLRPYYGKTKDEEENIGKEKSRKKNNGNSISPSIWSSAVLLLANFVYQSFLI</sequence>
<evidence type="ECO:0000256" key="7">
    <source>
        <dbReference type="ARBA" id="ARBA00023136"/>
    </source>
</evidence>
<comment type="subcellular location">
    <subcellularLocation>
        <location evidence="1">Cell envelope</location>
    </subcellularLocation>
    <subcellularLocation>
        <location evidence="12">Cell membrane</location>
        <topology evidence="12">Lipid-anchor</topology>
        <topology evidence="12">GPI-anchor</topology>
    </subcellularLocation>
    <subcellularLocation>
        <location evidence="2">Membrane</location>
        <topology evidence="2">Lipid-anchor</topology>
        <topology evidence="2">GPI-anchor</topology>
    </subcellularLocation>
</comment>
<name>A0A8J2T492_ZYGB2</name>
<keyword evidence="10 12" id="KW-0449">Lipoprotein</keyword>
<dbReference type="GO" id="GO:0098552">
    <property type="term" value="C:side of membrane"/>
    <property type="evidence" value="ECO:0007669"/>
    <property type="project" value="UniProtKB-KW"/>
</dbReference>
<evidence type="ECO:0000256" key="5">
    <source>
        <dbReference type="ARBA" id="ARBA00022679"/>
    </source>
</evidence>
<comment type="function">
    <text evidence="12">Splits internally a 1,3-beta-glucan molecule and transfers the newly generated reducing end (the donor) to the non-reducing end of another 1,3-beta-glucan molecule (the acceptor) forming a 1,3-beta linkage, resulting in the elongation of 1,3-beta-glucan chains in the cell wall.</text>
</comment>
<accession>A0A8J2T492</accession>
<keyword evidence="4 12" id="KW-0336">GPI-anchor</keyword>
<evidence type="ECO:0000256" key="2">
    <source>
        <dbReference type="ARBA" id="ARBA00004589"/>
    </source>
</evidence>
<proteinExistence type="inferred from homology"/>
<evidence type="ECO:0000256" key="4">
    <source>
        <dbReference type="ARBA" id="ARBA00022622"/>
    </source>
</evidence>
<evidence type="ECO:0000313" key="13">
    <source>
        <dbReference type="EMBL" id="CDF87708.1"/>
    </source>
</evidence>
<keyword evidence="6 12" id="KW-0732">Signal</keyword>
<reference evidence="14" key="1">
    <citation type="journal article" date="2013" name="Genome Announc.">
        <title>Genome sequence of the food spoilage yeast Zygosaccharomyces bailii CLIB 213(T).</title>
        <authorList>
            <person name="Galeote V."/>
            <person name="Bigey F."/>
            <person name="Devillers H."/>
            <person name="Neuveglise C."/>
            <person name="Dequin S."/>
        </authorList>
    </citation>
    <scope>NUCLEOTIDE SEQUENCE [LARGE SCALE GENOMIC DNA]</scope>
    <source>
        <strain evidence="14">CLIB 213 / ATCC 58445 / CBS 680 / CCRC 21525 / NBRC 1098 / NCYC 1416 / NRRL Y-2227</strain>
    </source>
</reference>
<dbReference type="EMBL" id="HG316454">
    <property type="protein sequence ID" value="CDF87708.1"/>
    <property type="molecule type" value="Genomic_DNA"/>
</dbReference>
<keyword evidence="8" id="KW-1015">Disulfide bond</keyword>
<dbReference type="GO" id="GO:0042124">
    <property type="term" value="F:1,3-beta-glucanosyltransferase activity"/>
    <property type="evidence" value="ECO:0007669"/>
    <property type="project" value="TreeGrafter"/>
</dbReference>
<comment type="similarity">
    <text evidence="3 12">Belongs to the glycosyl hydrolase 72 family.</text>
</comment>
<dbReference type="FunFam" id="3.20.20.80:FF:000032">
    <property type="entry name" value="1,3-beta-glucanosyltransferase"/>
    <property type="match status" value="1"/>
</dbReference>
<dbReference type="InterPro" id="IPR004886">
    <property type="entry name" value="Glucanosyltransferase"/>
</dbReference>
<keyword evidence="9" id="KW-0325">Glycoprotein</keyword>
<evidence type="ECO:0000256" key="11">
    <source>
        <dbReference type="ARBA" id="ARBA00023316"/>
    </source>
</evidence>
<evidence type="ECO:0000256" key="9">
    <source>
        <dbReference type="ARBA" id="ARBA00023180"/>
    </source>
</evidence>
<evidence type="ECO:0000256" key="1">
    <source>
        <dbReference type="ARBA" id="ARBA00004196"/>
    </source>
</evidence>
<dbReference type="GO" id="GO:0031505">
    <property type="term" value="P:fungal-type cell wall organization"/>
    <property type="evidence" value="ECO:0007669"/>
    <property type="project" value="TreeGrafter"/>
</dbReference>
<dbReference type="GO" id="GO:0071970">
    <property type="term" value="P:fungal-type cell wall (1-&gt;3)-beta-D-glucan biosynthetic process"/>
    <property type="evidence" value="ECO:0007669"/>
    <property type="project" value="TreeGrafter"/>
</dbReference>
<dbReference type="Gene3D" id="3.20.20.80">
    <property type="entry name" value="Glycosidases"/>
    <property type="match status" value="1"/>
</dbReference>
<evidence type="ECO:0000256" key="3">
    <source>
        <dbReference type="ARBA" id="ARBA00007528"/>
    </source>
</evidence>
<dbReference type="AlphaFoldDB" id="A0A8J2T492"/>
<organism evidence="13 14">
    <name type="scientific">Zygosaccharomyces bailii (strain CLIB 213 / ATCC 58445 / CBS 680 / BCRC 21525 / NBRC 1098 / NCYC 1416 / NRRL Y-2227)</name>
    <dbReference type="NCBI Taxonomy" id="1333698"/>
    <lineage>
        <taxon>Eukaryota</taxon>
        <taxon>Fungi</taxon>
        <taxon>Dikarya</taxon>
        <taxon>Ascomycota</taxon>
        <taxon>Saccharomycotina</taxon>
        <taxon>Saccharomycetes</taxon>
        <taxon>Saccharomycetales</taxon>
        <taxon>Saccharomycetaceae</taxon>
        <taxon>Zygosaccharomyces</taxon>
    </lineage>
</organism>
<feature type="chain" id="PRO_5035339073" description="1,3-beta-glucanosyltransferase" evidence="12">
    <location>
        <begin position="23"/>
        <end position="486"/>
    </location>
</feature>
<dbReference type="InterPro" id="IPR017853">
    <property type="entry name" value="GH"/>
</dbReference>
<keyword evidence="7 12" id="KW-0472">Membrane</keyword>
<evidence type="ECO:0000313" key="14">
    <source>
        <dbReference type="Proteomes" id="UP000019375"/>
    </source>
</evidence>
<gene>
    <name evidence="13" type="ORF">BN860_12640g</name>
</gene>
<keyword evidence="11" id="KW-0961">Cell wall biogenesis/degradation</keyword>
<keyword evidence="14" id="KW-1185">Reference proteome</keyword>
<dbReference type="OrthoDB" id="421038at2759"/>
<evidence type="ECO:0000256" key="10">
    <source>
        <dbReference type="ARBA" id="ARBA00023288"/>
    </source>
</evidence>
<protein>
    <recommendedName>
        <fullName evidence="12">1,3-beta-glucanosyltransferase</fullName>
        <ecNumber evidence="12">2.4.1.-</ecNumber>
    </recommendedName>
</protein>
<evidence type="ECO:0000256" key="6">
    <source>
        <dbReference type="ARBA" id="ARBA00022729"/>
    </source>
</evidence>
<dbReference type="GO" id="GO:0005886">
    <property type="term" value="C:plasma membrane"/>
    <property type="evidence" value="ECO:0007669"/>
    <property type="project" value="UniProtKB-SubCell"/>
</dbReference>
<dbReference type="EC" id="2.4.1.-" evidence="12"/>
<dbReference type="GO" id="GO:0009277">
    <property type="term" value="C:fungal-type cell wall"/>
    <property type="evidence" value="ECO:0007669"/>
    <property type="project" value="UniProtKB-ARBA"/>
</dbReference>
<keyword evidence="5 12" id="KW-0808">Transferase</keyword>